<dbReference type="KEGG" id="vbo:CKY39_28450"/>
<reference evidence="1 2" key="1">
    <citation type="submission" date="2017-09" db="EMBL/GenBank/DDBJ databases">
        <title>The diverse metabolic capabilities of V. boronicumulans make it an excellent choice for continued studies on novel biodegradation.</title>
        <authorList>
            <person name="Sun S."/>
        </authorList>
    </citation>
    <scope>NUCLEOTIDE SEQUENCE [LARGE SCALE GENOMIC DNA]</scope>
    <source>
        <strain evidence="1 2">J1</strain>
    </source>
</reference>
<evidence type="ECO:0000313" key="2">
    <source>
        <dbReference type="Proteomes" id="UP000217154"/>
    </source>
</evidence>
<protein>
    <submittedName>
        <fullName evidence="1">Uncharacterized protein</fullName>
    </submittedName>
</protein>
<organism evidence="1 2">
    <name type="scientific">Variovorax boronicumulans</name>
    <dbReference type="NCBI Taxonomy" id="436515"/>
    <lineage>
        <taxon>Bacteria</taxon>
        <taxon>Pseudomonadati</taxon>
        <taxon>Pseudomonadota</taxon>
        <taxon>Betaproteobacteria</taxon>
        <taxon>Burkholderiales</taxon>
        <taxon>Comamonadaceae</taxon>
        <taxon>Variovorax</taxon>
    </lineage>
</organism>
<evidence type="ECO:0000313" key="1">
    <source>
        <dbReference type="EMBL" id="ATA56717.1"/>
    </source>
</evidence>
<name>A0A250DQS9_9BURK</name>
<gene>
    <name evidence="1" type="ORF">CKY39_28450</name>
</gene>
<proteinExistence type="predicted"/>
<dbReference type="EMBL" id="CP023284">
    <property type="protein sequence ID" value="ATA56717.1"/>
    <property type="molecule type" value="Genomic_DNA"/>
</dbReference>
<dbReference type="Proteomes" id="UP000217154">
    <property type="component" value="Chromosome"/>
</dbReference>
<dbReference type="RefSeq" id="WP_095746797.1">
    <property type="nucleotide sequence ID" value="NZ_CP023284.1"/>
</dbReference>
<dbReference type="AlphaFoldDB" id="A0A250DQS9"/>
<accession>A0A250DQS9</accession>
<sequence>MSRFFAAPSEPLARPARRIGVLGHALREREYARRVLRALGVAPLVFTSIDELATLGDRLNLLFLADVPEAASEEAPDVLSLMGTKIVPLAQEAPAPTRHLRGRPPAAAPAFDDFYRTILLSLRTRGLACAMPAPLVWGAYSFQPMDRSVSFPGRTQRVDPVTFDLALEFFFNAERVLSIPRLRQMLNPVRGARRFWGNELIGTLTDVVDELQLHGAHGWRLVHCEPEAFRLDRVPVGETPLQA</sequence>